<sequence>MNKLKSILLLDCVLWFFSSIGALYGTYFSQSLYNICTVLSLVFLAIFLFLYPYQSKGSGKIKVVPLLIVFLVFSGVMVAIFQAHFDWLMGGELCLIVVILLTSWHTHRIGQKRQVARQRKPKR</sequence>
<name>A0ABY5BRR8_9LACO</name>
<feature type="transmembrane region" description="Helical" evidence="1">
    <location>
        <begin position="63"/>
        <end position="81"/>
    </location>
</feature>
<dbReference type="EMBL" id="CP097118">
    <property type="protein sequence ID" value="USS87819.1"/>
    <property type="molecule type" value="Genomic_DNA"/>
</dbReference>
<reference evidence="2" key="1">
    <citation type="submission" date="2022-05" db="EMBL/GenBank/DDBJ databases">
        <authorList>
            <person name="Oliphant S.A."/>
            <person name="Watson-Haigh N.S."/>
            <person name="Sumby K.M."/>
            <person name="Gardner J.M."/>
            <person name="Jiranek V."/>
        </authorList>
    </citation>
    <scope>NUCLEOTIDE SEQUENCE</scope>
    <source>
        <strain evidence="2">KI11_C11</strain>
    </source>
</reference>
<proteinExistence type="predicted"/>
<gene>
    <name evidence="2" type="ORF">M3M39_06885</name>
</gene>
<evidence type="ECO:0008006" key="4">
    <source>
        <dbReference type="Google" id="ProtNLM"/>
    </source>
</evidence>
<dbReference type="Proteomes" id="UP001057025">
    <property type="component" value="Chromosome"/>
</dbReference>
<keyword evidence="1" id="KW-1133">Transmembrane helix</keyword>
<keyword evidence="1" id="KW-0472">Membrane</keyword>
<keyword evidence="3" id="KW-1185">Reference proteome</keyword>
<evidence type="ECO:0000313" key="3">
    <source>
        <dbReference type="Proteomes" id="UP001057025"/>
    </source>
</evidence>
<accession>A0ABY5BRR8</accession>
<keyword evidence="1" id="KW-0812">Transmembrane</keyword>
<organism evidence="2 3">
    <name type="scientific">Fructilactobacillus hinvesii</name>
    <dbReference type="NCBI Taxonomy" id="2940300"/>
    <lineage>
        <taxon>Bacteria</taxon>
        <taxon>Bacillati</taxon>
        <taxon>Bacillota</taxon>
        <taxon>Bacilli</taxon>
        <taxon>Lactobacillales</taxon>
        <taxon>Lactobacillaceae</taxon>
        <taxon>Fructilactobacillus</taxon>
    </lineage>
</organism>
<feature type="transmembrane region" description="Helical" evidence="1">
    <location>
        <begin position="87"/>
        <end position="104"/>
    </location>
</feature>
<evidence type="ECO:0000256" key="1">
    <source>
        <dbReference type="SAM" id="Phobius"/>
    </source>
</evidence>
<protein>
    <recommendedName>
        <fullName evidence="4">Integral membrane protein</fullName>
    </recommendedName>
</protein>
<feature type="transmembrane region" description="Helical" evidence="1">
    <location>
        <begin position="7"/>
        <end position="26"/>
    </location>
</feature>
<feature type="transmembrane region" description="Helical" evidence="1">
    <location>
        <begin position="32"/>
        <end position="51"/>
    </location>
</feature>
<evidence type="ECO:0000313" key="2">
    <source>
        <dbReference type="EMBL" id="USS87819.1"/>
    </source>
</evidence>
<dbReference type="RefSeq" id="WP_252797109.1">
    <property type="nucleotide sequence ID" value="NZ_CP097118.1"/>
</dbReference>